<evidence type="ECO:0000259" key="10">
    <source>
        <dbReference type="Pfam" id="PF07731"/>
    </source>
</evidence>
<dbReference type="CDD" id="cd13901">
    <property type="entry name" value="CuRO_3_MaLCC_like"/>
    <property type="match status" value="1"/>
</dbReference>
<dbReference type="FunFam" id="2.60.40.420:FF:000021">
    <property type="entry name" value="Extracellular dihydrogeodin oxidase/laccase"/>
    <property type="match status" value="1"/>
</dbReference>
<evidence type="ECO:0000256" key="6">
    <source>
        <dbReference type="ARBA" id="ARBA00023180"/>
    </source>
</evidence>
<keyword evidence="4" id="KW-0560">Oxidoreductase</keyword>
<feature type="domain" description="Plastocyanin-like" evidence="10">
    <location>
        <begin position="443"/>
        <end position="588"/>
    </location>
</feature>
<evidence type="ECO:0000256" key="8">
    <source>
        <dbReference type="SAM" id="SignalP"/>
    </source>
</evidence>
<feature type="chain" id="PRO_5040942118" description="Laccase" evidence="8">
    <location>
        <begin position="23"/>
        <end position="629"/>
    </location>
</feature>
<evidence type="ECO:0000256" key="5">
    <source>
        <dbReference type="ARBA" id="ARBA00023008"/>
    </source>
</evidence>
<dbReference type="PANTHER" id="PTHR11709:SF502">
    <property type="entry name" value="MULTICOPPER OXIDASE"/>
    <property type="match status" value="1"/>
</dbReference>
<dbReference type="Proteomes" id="UP001141434">
    <property type="component" value="Unassembled WGS sequence"/>
</dbReference>
<dbReference type="PANTHER" id="PTHR11709">
    <property type="entry name" value="MULTI-COPPER OXIDASE"/>
    <property type="match status" value="1"/>
</dbReference>
<dbReference type="AlphaFoldDB" id="A0A9W9KRE6"/>
<dbReference type="InterPro" id="IPR011706">
    <property type="entry name" value="Cu-oxidase_C"/>
</dbReference>
<keyword evidence="2" id="KW-0479">Metal-binding</keyword>
<dbReference type="InterPro" id="IPR001117">
    <property type="entry name" value="Cu-oxidase_2nd"/>
</dbReference>
<keyword evidence="3" id="KW-0677">Repeat</keyword>
<dbReference type="OrthoDB" id="2121828at2759"/>
<feature type="domain" description="Plastocyanin-like" evidence="11">
    <location>
        <begin position="98"/>
        <end position="211"/>
    </location>
</feature>
<evidence type="ECO:0000256" key="2">
    <source>
        <dbReference type="ARBA" id="ARBA00022723"/>
    </source>
</evidence>
<evidence type="ECO:0000259" key="9">
    <source>
        <dbReference type="Pfam" id="PF00394"/>
    </source>
</evidence>
<dbReference type="GeneID" id="81390591"/>
<feature type="signal peptide" evidence="8">
    <location>
        <begin position="1"/>
        <end position="22"/>
    </location>
</feature>
<sequence length="629" mass="69195">MRSALLPLLCLLSGWTAAAVSTDPLDLRLPHLAGELDSATSINVGGSSSAQSSSTPCEGNTPQNRQQWCEHDIHTDYTTTIPDGATREFWFELDQGILSPDGRPRWVLAINGSIPGPTIEVNWGDTVIIHLRNNLPASVCNGTSMHFHGIRQLYTNPMDGVVSLTQCPIAPGHTMTYRWRATQYGTTWYHSHIGLQTWEGVFGGIIIHGPASANYDEDKGVILLNDWDARTVDELWDTAQRIGAPTVDSALINGTNVFGADTDHNQTGYRFNTSFASGKKHRLRLGNAACDTHFKFSIDHHALTVIATDLVPIKPYTTNVIDIAIGQRYDVIVHANQAATAEKFWLRAVPQTACSQHSNVDNIRGIVSYDGASSGNLPNTTAHAARNSCDDEDAVHLVPIVSSRLQLRTDEEFFYNETLPATASKDENSFYRWHLNGTSMHLDWADPMLMQISDRAPTSRSSFPSSSSTTFGSASVSNTRSAVIALPRAHAWVLIIIETTLAVPHPIHLHGHDFLVVSQGTDHYQPPAAAHELDHAASTLPKRDTALLPAAGHLVLAFRTDNPGAWLLHCHIGWHLEQGFALQFVEREPETRALLDADWADEARVLRETCRVWTRYWTGQTILETGSGV</sequence>
<evidence type="ECO:0000313" key="13">
    <source>
        <dbReference type="Proteomes" id="UP001141434"/>
    </source>
</evidence>
<comment type="similarity">
    <text evidence="1">Belongs to the multicopper oxidase family.</text>
</comment>
<dbReference type="FunFam" id="2.60.40.420:FF:000038">
    <property type="entry name" value="Extracellular dihydrogeodin oxidase/laccase"/>
    <property type="match status" value="1"/>
</dbReference>
<dbReference type="InterPro" id="IPR008972">
    <property type="entry name" value="Cupredoxin"/>
</dbReference>
<feature type="domain" description="Plastocyanin-like" evidence="9">
    <location>
        <begin position="220"/>
        <end position="371"/>
    </location>
</feature>
<comment type="caution">
    <text evidence="12">The sequence shown here is derived from an EMBL/GenBank/DDBJ whole genome shotgun (WGS) entry which is preliminary data.</text>
</comment>
<name>A0A9W9KRE6_9EURO</name>
<evidence type="ECO:0000256" key="4">
    <source>
        <dbReference type="ARBA" id="ARBA00023002"/>
    </source>
</evidence>
<dbReference type="SMR" id="A0A9W9KRE6"/>
<evidence type="ECO:0000259" key="11">
    <source>
        <dbReference type="Pfam" id="PF07732"/>
    </source>
</evidence>
<dbReference type="CDD" id="cd13880">
    <property type="entry name" value="CuRO_2_MaLCC_like"/>
    <property type="match status" value="1"/>
</dbReference>
<dbReference type="GO" id="GO:0005507">
    <property type="term" value="F:copper ion binding"/>
    <property type="evidence" value="ECO:0007669"/>
    <property type="project" value="InterPro"/>
</dbReference>
<gene>
    <name evidence="12" type="ORF">NUU61_000840</name>
</gene>
<evidence type="ECO:0000256" key="3">
    <source>
        <dbReference type="ARBA" id="ARBA00022737"/>
    </source>
</evidence>
<reference evidence="12" key="1">
    <citation type="submission" date="2022-11" db="EMBL/GenBank/DDBJ databases">
        <authorList>
            <person name="Petersen C."/>
        </authorList>
    </citation>
    <scope>NUCLEOTIDE SEQUENCE</scope>
    <source>
        <strain evidence="12">IBT 34128</strain>
    </source>
</reference>
<dbReference type="InterPro" id="IPR045087">
    <property type="entry name" value="Cu-oxidase_fam"/>
</dbReference>
<evidence type="ECO:0000313" key="12">
    <source>
        <dbReference type="EMBL" id="KAJ5115081.1"/>
    </source>
</evidence>
<organism evidence="12 13">
    <name type="scientific">Penicillium alfredii</name>
    <dbReference type="NCBI Taxonomy" id="1506179"/>
    <lineage>
        <taxon>Eukaryota</taxon>
        <taxon>Fungi</taxon>
        <taxon>Dikarya</taxon>
        <taxon>Ascomycota</taxon>
        <taxon>Pezizomycotina</taxon>
        <taxon>Eurotiomycetes</taxon>
        <taxon>Eurotiomycetidae</taxon>
        <taxon>Eurotiales</taxon>
        <taxon>Aspergillaceae</taxon>
        <taxon>Penicillium</taxon>
    </lineage>
</organism>
<proteinExistence type="inferred from homology"/>
<evidence type="ECO:0008006" key="14">
    <source>
        <dbReference type="Google" id="ProtNLM"/>
    </source>
</evidence>
<keyword evidence="5" id="KW-0186">Copper</keyword>
<dbReference type="GO" id="GO:0016491">
    <property type="term" value="F:oxidoreductase activity"/>
    <property type="evidence" value="ECO:0007669"/>
    <property type="project" value="UniProtKB-KW"/>
</dbReference>
<evidence type="ECO:0000256" key="1">
    <source>
        <dbReference type="ARBA" id="ARBA00010609"/>
    </source>
</evidence>
<accession>A0A9W9KRE6</accession>
<dbReference type="Pfam" id="PF00394">
    <property type="entry name" value="Cu-oxidase"/>
    <property type="match status" value="1"/>
</dbReference>
<dbReference type="InterPro" id="IPR011707">
    <property type="entry name" value="Cu-oxidase-like_N"/>
</dbReference>
<keyword evidence="8" id="KW-0732">Signal</keyword>
<dbReference type="EMBL" id="JAPMSZ010000001">
    <property type="protein sequence ID" value="KAJ5115081.1"/>
    <property type="molecule type" value="Genomic_DNA"/>
</dbReference>
<protein>
    <recommendedName>
        <fullName evidence="14">Laccase</fullName>
    </recommendedName>
</protein>
<evidence type="ECO:0000256" key="7">
    <source>
        <dbReference type="SAM" id="MobiDB-lite"/>
    </source>
</evidence>
<dbReference type="SUPFAM" id="SSF49503">
    <property type="entry name" value="Cupredoxins"/>
    <property type="match status" value="3"/>
</dbReference>
<dbReference type="CDD" id="cd13854">
    <property type="entry name" value="CuRO_1_MaLCC_like"/>
    <property type="match status" value="1"/>
</dbReference>
<dbReference type="Pfam" id="PF07732">
    <property type="entry name" value="Cu-oxidase_3"/>
    <property type="match status" value="1"/>
</dbReference>
<feature type="region of interest" description="Disordered" evidence="7">
    <location>
        <begin position="43"/>
        <end position="64"/>
    </location>
</feature>
<dbReference type="Gene3D" id="2.60.40.420">
    <property type="entry name" value="Cupredoxins - blue copper proteins"/>
    <property type="match status" value="3"/>
</dbReference>
<dbReference type="RefSeq" id="XP_056516273.1">
    <property type="nucleotide sequence ID" value="XM_056651423.1"/>
</dbReference>
<dbReference type="Pfam" id="PF07731">
    <property type="entry name" value="Cu-oxidase_2"/>
    <property type="match status" value="1"/>
</dbReference>
<keyword evidence="6" id="KW-0325">Glycoprotein</keyword>
<reference evidence="12" key="2">
    <citation type="journal article" date="2023" name="IMA Fungus">
        <title>Comparative genomic study of the Penicillium genus elucidates a diverse pangenome and 15 lateral gene transfer events.</title>
        <authorList>
            <person name="Petersen C."/>
            <person name="Sorensen T."/>
            <person name="Nielsen M.R."/>
            <person name="Sondergaard T.E."/>
            <person name="Sorensen J.L."/>
            <person name="Fitzpatrick D.A."/>
            <person name="Frisvad J.C."/>
            <person name="Nielsen K.L."/>
        </authorList>
    </citation>
    <scope>NUCLEOTIDE SEQUENCE</scope>
    <source>
        <strain evidence="12">IBT 34128</strain>
    </source>
</reference>
<feature type="compositionally biased region" description="Polar residues" evidence="7">
    <location>
        <begin position="55"/>
        <end position="64"/>
    </location>
</feature>
<keyword evidence="13" id="KW-1185">Reference proteome</keyword>